<feature type="region of interest" description="Disordered" evidence="1">
    <location>
        <begin position="332"/>
        <end position="358"/>
    </location>
</feature>
<dbReference type="GO" id="GO:0003723">
    <property type="term" value="F:RNA binding"/>
    <property type="evidence" value="ECO:0000318"/>
    <property type="project" value="GO_Central"/>
</dbReference>
<feature type="compositionally biased region" description="Basic and acidic residues" evidence="1">
    <location>
        <begin position="123"/>
        <end position="133"/>
    </location>
</feature>
<evidence type="ECO:0000313" key="3">
    <source>
        <dbReference type="EMBL" id="EFX75088.1"/>
    </source>
</evidence>
<dbReference type="PROSITE" id="PS50106">
    <property type="entry name" value="PDZ"/>
    <property type="match status" value="1"/>
</dbReference>
<feature type="compositionally biased region" description="Basic and acidic residues" evidence="1">
    <location>
        <begin position="1"/>
        <end position="10"/>
    </location>
</feature>
<reference evidence="3 4" key="1">
    <citation type="journal article" date="2011" name="Science">
        <title>The ecoresponsive genome of Daphnia pulex.</title>
        <authorList>
            <person name="Colbourne J.K."/>
            <person name="Pfrender M.E."/>
            <person name="Gilbert D."/>
            <person name="Thomas W.K."/>
            <person name="Tucker A."/>
            <person name="Oakley T.H."/>
            <person name="Tokishita S."/>
            <person name="Aerts A."/>
            <person name="Arnold G.J."/>
            <person name="Basu M.K."/>
            <person name="Bauer D.J."/>
            <person name="Caceres C.E."/>
            <person name="Carmel L."/>
            <person name="Casola C."/>
            <person name="Choi J.H."/>
            <person name="Detter J.C."/>
            <person name="Dong Q."/>
            <person name="Dusheyko S."/>
            <person name="Eads B.D."/>
            <person name="Frohlich T."/>
            <person name="Geiler-Samerotte K.A."/>
            <person name="Gerlach D."/>
            <person name="Hatcher P."/>
            <person name="Jogdeo S."/>
            <person name="Krijgsveld J."/>
            <person name="Kriventseva E.V."/>
            <person name="Kultz D."/>
            <person name="Laforsch C."/>
            <person name="Lindquist E."/>
            <person name="Lopez J."/>
            <person name="Manak J.R."/>
            <person name="Muller J."/>
            <person name="Pangilinan J."/>
            <person name="Patwardhan R.P."/>
            <person name="Pitluck S."/>
            <person name="Pritham E.J."/>
            <person name="Rechtsteiner A."/>
            <person name="Rho M."/>
            <person name="Rogozin I.B."/>
            <person name="Sakarya O."/>
            <person name="Salamov A."/>
            <person name="Schaack S."/>
            <person name="Shapiro H."/>
            <person name="Shiga Y."/>
            <person name="Skalitzky C."/>
            <person name="Smith Z."/>
            <person name="Souvorov A."/>
            <person name="Sung W."/>
            <person name="Tang Z."/>
            <person name="Tsuchiya D."/>
            <person name="Tu H."/>
            <person name="Vos H."/>
            <person name="Wang M."/>
            <person name="Wolf Y.I."/>
            <person name="Yamagata H."/>
            <person name="Yamada T."/>
            <person name="Ye Y."/>
            <person name="Shaw J.R."/>
            <person name="Andrews J."/>
            <person name="Crease T.J."/>
            <person name="Tang H."/>
            <person name="Lucas S.M."/>
            <person name="Robertson H.M."/>
            <person name="Bork P."/>
            <person name="Koonin E.V."/>
            <person name="Zdobnov E.M."/>
            <person name="Grigoriev I.V."/>
            <person name="Lynch M."/>
            <person name="Boore J.L."/>
        </authorList>
    </citation>
    <scope>NUCLEOTIDE SEQUENCE [LARGE SCALE GENOMIC DNA]</scope>
</reference>
<protein>
    <recommendedName>
        <fullName evidence="2">PDZ domain-containing protein</fullName>
    </recommendedName>
</protein>
<feature type="compositionally biased region" description="Basic and acidic residues" evidence="1">
    <location>
        <begin position="90"/>
        <end position="99"/>
    </location>
</feature>
<feature type="domain" description="PDZ" evidence="2">
    <location>
        <begin position="394"/>
        <end position="491"/>
    </location>
</feature>
<dbReference type="STRING" id="6669.E9GZL3"/>
<feature type="compositionally biased region" description="Low complexity" evidence="1">
    <location>
        <begin position="190"/>
        <end position="207"/>
    </location>
</feature>
<feature type="region of interest" description="Disordered" evidence="1">
    <location>
        <begin position="1"/>
        <end position="64"/>
    </location>
</feature>
<feature type="compositionally biased region" description="Basic and acidic residues" evidence="1">
    <location>
        <begin position="242"/>
        <end position="253"/>
    </location>
</feature>
<dbReference type="GO" id="GO:0005681">
    <property type="term" value="C:spliceosomal complex"/>
    <property type="evidence" value="ECO:0000318"/>
    <property type="project" value="GO_Central"/>
</dbReference>
<dbReference type="KEGG" id="dpx:DAPPUDRAFT_108253"/>
<feature type="region of interest" description="Disordered" evidence="1">
    <location>
        <begin position="242"/>
        <end position="286"/>
    </location>
</feature>
<dbReference type="EMBL" id="GL732578">
    <property type="protein sequence ID" value="EFX75088.1"/>
    <property type="molecule type" value="Genomic_DNA"/>
</dbReference>
<dbReference type="HOGENOM" id="CLU_403482_0_0_1"/>
<organism evidence="3 4">
    <name type="scientific">Daphnia pulex</name>
    <name type="common">Water flea</name>
    <dbReference type="NCBI Taxonomy" id="6669"/>
    <lineage>
        <taxon>Eukaryota</taxon>
        <taxon>Metazoa</taxon>
        <taxon>Ecdysozoa</taxon>
        <taxon>Arthropoda</taxon>
        <taxon>Crustacea</taxon>
        <taxon>Branchiopoda</taxon>
        <taxon>Diplostraca</taxon>
        <taxon>Cladocera</taxon>
        <taxon>Anomopoda</taxon>
        <taxon>Daphniidae</taxon>
        <taxon>Daphnia</taxon>
    </lineage>
</organism>
<dbReference type="InterPro" id="IPR001478">
    <property type="entry name" value="PDZ"/>
</dbReference>
<feature type="compositionally biased region" description="Polar residues" evidence="1">
    <location>
        <begin position="257"/>
        <end position="266"/>
    </location>
</feature>
<dbReference type="InParanoid" id="E9GZL3"/>
<evidence type="ECO:0000256" key="1">
    <source>
        <dbReference type="SAM" id="MobiDB-lite"/>
    </source>
</evidence>
<keyword evidence="4" id="KW-1185">Reference proteome</keyword>
<dbReference type="OrthoDB" id="10059918at2759"/>
<proteinExistence type="predicted"/>
<feature type="region of interest" description="Disordered" evidence="1">
    <location>
        <begin position="529"/>
        <end position="549"/>
    </location>
</feature>
<sequence>MAHRWSEEKNNSQSMSNDDYNKRSKVLGTHITPGSAPVSRRERRSTSGESGVSSDKKYLTNIPPMIQVESNKYGHGKSMEQIHITNGRGNEQRISDRSPNRLNQPREIVRSISASESSPEEITETKKQYEREVGSINSRRSASDIYFTESLSRRSSCRRSFQNQTRDQTVYLSADDASLSRLNRQRRYSSESSDASDTSGTSGTQRRTSQEETEEVGCYRASLLPSTRRRLSFRSNRTCHFYDVDGTDSRDTEEQSPEANVTSPTANVSVNRSSRRSCSDIPQLSSNSKELVTMVSATSNHHGLQSPRVSDMYEGVTDERQVLNRKISTQLSDPPMIRNRSQSPHPSIASSRSASDHRSIEREAIRIVIDDVDCPLNCQAVPQTTHEKTSSTLTVCLLRDSNFTGQGFTAGFGLSLMIKSNVVINRIDSNVSNNDIVNNLGPADRAGLRCGDIVLSWDGVQLVGWNFGFEDIEQELQHSGDSIQTQILRDSFIEEFSIPHPKQSITYEQHEQSSTRPNKLTTNPIVLDVVSSGRSTPPSPTRRRLPRAPTGITRASTDSLISFDYRVQLQFNCSIERNGNVCMVITVIEAEKSITTIKQSHEMDGSNEENEILWIKMVLSLPSGASRKFVTDRVQSSYGLRWNSFFTCSDLTAEDISRSQLRLSLWADYCQKGETKIGENLI</sequence>
<dbReference type="GO" id="GO:0048024">
    <property type="term" value="P:regulation of mRNA splicing, via spliceosome"/>
    <property type="evidence" value="ECO:0000318"/>
    <property type="project" value="GO_Central"/>
</dbReference>
<dbReference type="AlphaFoldDB" id="E9GZL3"/>
<name>E9GZL3_DAPPU</name>
<accession>E9GZL3</accession>
<dbReference type="Proteomes" id="UP000000305">
    <property type="component" value="Unassembled WGS sequence"/>
</dbReference>
<feature type="region of interest" description="Disordered" evidence="1">
    <location>
        <begin position="86"/>
        <end position="136"/>
    </location>
</feature>
<dbReference type="Gene3D" id="2.30.42.10">
    <property type="match status" value="1"/>
</dbReference>
<feature type="compositionally biased region" description="Polar residues" evidence="1">
    <location>
        <begin position="339"/>
        <end position="353"/>
    </location>
</feature>
<dbReference type="SUPFAM" id="SSF50156">
    <property type="entry name" value="PDZ domain-like"/>
    <property type="match status" value="1"/>
</dbReference>
<evidence type="ECO:0000313" key="4">
    <source>
        <dbReference type="Proteomes" id="UP000000305"/>
    </source>
</evidence>
<dbReference type="SMART" id="SM00228">
    <property type="entry name" value="PDZ"/>
    <property type="match status" value="1"/>
</dbReference>
<feature type="region of interest" description="Disordered" evidence="1">
    <location>
        <begin position="177"/>
        <end position="217"/>
    </location>
</feature>
<dbReference type="CDD" id="cd00136">
    <property type="entry name" value="PDZ_canonical"/>
    <property type="match status" value="1"/>
</dbReference>
<gene>
    <name evidence="3" type="ORF">DAPPUDRAFT_108253</name>
</gene>
<dbReference type="InterPro" id="IPR036034">
    <property type="entry name" value="PDZ_sf"/>
</dbReference>
<evidence type="ECO:0000259" key="2">
    <source>
        <dbReference type="PROSITE" id="PS50106"/>
    </source>
</evidence>